<evidence type="ECO:0000313" key="3">
    <source>
        <dbReference type="Proteomes" id="UP001295463"/>
    </source>
</evidence>
<protein>
    <submittedName>
        <fullName evidence="2">Uncharacterized protein</fullName>
    </submittedName>
</protein>
<dbReference type="Proteomes" id="UP001295463">
    <property type="component" value="Chromosome"/>
</dbReference>
<keyword evidence="1" id="KW-0812">Transmembrane</keyword>
<feature type="transmembrane region" description="Helical" evidence="1">
    <location>
        <begin position="12"/>
        <end position="34"/>
    </location>
</feature>
<evidence type="ECO:0000256" key="1">
    <source>
        <dbReference type="SAM" id="Phobius"/>
    </source>
</evidence>
<keyword evidence="3" id="KW-1185">Reference proteome</keyword>
<keyword evidence="1" id="KW-1133">Transmembrane helix</keyword>
<sequence>MKRLHNTKGVALVTSLMLTLISLTIILALMYMIVQGTTVSASYKKYRTSLEASYGGSELFVKDLLPYVLKNYQDSNLAALAGSTFSAVNLQLLSTASCIQSKLTLPSSQWPAGCSNTADPKQSPDATFNLMAASGSPYTIYSKIIETLIGNTDISGLQLEGAGVAEAQSGITPQHFPYLYRIELQGERSATAKAQANIEVLYAY</sequence>
<name>A0ABM9D5G8_9BACT</name>
<accession>A0ABM9D5G8</accession>
<proteinExistence type="predicted"/>
<gene>
    <name evidence="2" type="ORF">GEAMG1_0296</name>
</gene>
<dbReference type="EMBL" id="OW150024">
    <property type="protein sequence ID" value="CAH2030118.1"/>
    <property type="molecule type" value="Genomic_DNA"/>
</dbReference>
<evidence type="ECO:0000313" key="2">
    <source>
        <dbReference type="EMBL" id="CAH2030118.1"/>
    </source>
</evidence>
<reference evidence="2 3" key="1">
    <citation type="submission" date="2022-03" db="EMBL/GenBank/DDBJ databases">
        <authorList>
            <person name="Koch H."/>
        </authorList>
    </citation>
    <scope>NUCLEOTIDE SEQUENCE [LARGE SCALE GENOMIC DNA]</scope>
    <source>
        <strain evidence="2 3">G1</strain>
    </source>
</reference>
<keyword evidence="1" id="KW-0472">Membrane</keyword>
<organism evidence="2 3">
    <name type="scientific">Trichlorobacter ammonificans</name>
    <dbReference type="NCBI Taxonomy" id="2916410"/>
    <lineage>
        <taxon>Bacteria</taxon>
        <taxon>Pseudomonadati</taxon>
        <taxon>Thermodesulfobacteriota</taxon>
        <taxon>Desulfuromonadia</taxon>
        <taxon>Geobacterales</taxon>
        <taxon>Geobacteraceae</taxon>
        <taxon>Trichlorobacter</taxon>
    </lineage>
</organism>
<dbReference type="RefSeq" id="WP_305731080.1">
    <property type="nucleotide sequence ID" value="NZ_OW150024.1"/>
</dbReference>